<gene>
    <name evidence="8" type="ORF">F6J89_27965</name>
</gene>
<evidence type="ECO:0000256" key="1">
    <source>
        <dbReference type="ARBA" id="ARBA00004651"/>
    </source>
</evidence>
<feature type="transmembrane region" description="Helical" evidence="6">
    <location>
        <begin position="337"/>
        <end position="359"/>
    </location>
</feature>
<feature type="transmembrane region" description="Helical" evidence="6">
    <location>
        <begin position="398"/>
        <end position="417"/>
    </location>
</feature>
<evidence type="ECO:0000256" key="2">
    <source>
        <dbReference type="ARBA" id="ARBA00022475"/>
    </source>
</evidence>
<feature type="transmembrane region" description="Helical" evidence="6">
    <location>
        <begin position="87"/>
        <end position="108"/>
    </location>
</feature>
<dbReference type="PANTHER" id="PTHR23513:SF11">
    <property type="entry name" value="STAPHYLOFERRIN A TRANSPORTER"/>
    <property type="match status" value="1"/>
</dbReference>
<accession>A0A6B3NQ35</accession>
<dbReference type="GO" id="GO:0022857">
    <property type="term" value="F:transmembrane transporter activity"/>
    <property type="evidence" value="ECO:0007669"/>
    <property type="project" value="InterPro"/>
</dbReference>
<keyword evidence="2" id="KW-1003">Cell membrane</keyword>
<dbReference type="InterPro" id="IPR036259">
    <property type="entry name" value="MFS_trans_sf"/>
</dbReference>
<dbReference type="CDD" id="cd06173">
    <property type="entry name" value="MFS_MefA_like"/>
    <property type="match status" value="1"/>
</dbReference>
<reference evidence="8" key="1">
    <citation type="submission" date="2019-11" db="EMBL/GenBank/DDBJ databases">
        <title>Genomic insights into an expanded diversity of filamentous marine cyanobacteria reveals the extraordinary biosynthetic potential of Moorea and Okeania.</title>
        <authorList>
            <person name="Ferreira Leao T."/>
            <person name="Wang M."/>
            <person name="Moss N."/>
            <person name="Da Silva R."/>
            <person name="Sanders J."/>
            <person name="Nurk S."/>
            <person name="Gurevich A."/>
            <person name="Humphrey G."/>
            <person name="Reher R."/>
            <person name="Zhu Q."/>
            <person name="Belda-Ferre P."/>
            <person name="Glukhov E."/>
            <person name="Rex R."/>
            <person name="Dorrestein P.C."/>
            <person name="Knight R."/>
            <person name="Pevzner P."/>
            <person name="Gerwick W.H."/>
            <person name="Gerwick L."/>
        </authorList>
    </citation>
    <scope>NUCLEOTIDE SEQUENCE</scope>
    <source>
        <strain evidence="8">SIO1C4</strain>
    </source>
</reference>
<protein>
    <submittedName>
        <fullName evidence="8">MFS transporter</fullName>
    </submittedName>
</protein>
<dbReference type="PANTHER" id="PTHR23513">
    <property type="entry name" value="INTEGRAL MEMBRANE EFFLUX PROTEIN-RELATED"/>
    <property type="match status" value="1"/>
</dbReference>
<dbReference type="GO" id="GO:0005886">
    <property type="term" value="C:plasma membrane"/>
    <property type="evidence" value="ECO:0007669"/>
    <property type="project" value="UniProtKB-SubCell"/>
</dbReference>
<feature type="domain" description="Major facilitator superfamily (MFS) profile" evidence="7">
    <location>
        <begin position="22"/>
        <end position="421"/>
    </location>
</feature>
<dbReference type="Gene3D" id="1.20.1250.20">
    <property type="entry name" value="MFS general substrate transporter like domains"/>
    <property type="match status" value="1"/>
</dbReference>
<proteinExistence type="predicted"/>
<dbReference type="InterPro" id="IPR020846">
    <property type="entry name" value="MFS_dom"/>
</dbReference>
<sequence length="426" mass="46037">MGKIISSDQHRVPLWQPLTIRNFLLLFIGENVSLFGDQLYLVALLWLTIQLTNSGLSLGTVLMAAAIPRAILILVGGVISDRTSPRLVMLGSNIVRALLMIILTVIVWEQATQLWHLYLFSICFGILDGFFIPAAQSIVPTLVSKEQLTASNTLTQGTNQLILLIGPVLGGLLIAVSGIKIAFAINAATFIFTAVTLLLMKVSFHSNTATKIKETTTINNSTNQKFFRLITSIREGLDYGWRNLDLRIILLVVMIYNLIFIGPLRIGFASLAHERFPGGAIALGIMNSAWGGGNLLGALMPPLLSNPPKIGVLLLSIAGIQGFGLLMLSFISNITLASVIIVVLGFCSGFFVVTEITWVQKQTPPEMLGRVMSLGVLSSFGIAPFSFALAGLLVDLNLAILFGVTGIFMIFITALLTTNPSVRNIE</sequence>
<keyword evidence="5 6" id="KW-0472">Membrane</keyword>
<name>A0A6B3NQ35_9CYAN</name>
<organism evidence="8">
    <name type="scientific">Symploca sp. SIO1C4</name>
    <dbReference type="NCBI Taxonomy" id="2607765"/>
    <lineage>
        <taxon>Bacteria</taxon>
        <taxon>Bacillati</taxon>
        <taxon>Cyanobacteriota</taxon>
        <taxon>Cyanophyceae</taxon>
        <taxon>Coleofasciculales</taxon>
        <taxon>Coleofasciculaceae</taxon>
        <taxon>Symploca</taxon>
    </lineage>
</organism>
<feature type="transmembrane region" description="Helical" evidence="6">
    <location>
        <begin position="55"/>
        <end position="75"/>
    </location>
</feature>
<feature type="transmembrane region" description="Helical" evidence="6">
    <location>
        <begin position="280"/>
        <end position="300"/>
    </location>
</feature>
<evidence type="ECO:0000256" key="3">
    <source>
        <dbReference type="ARBA" id="ARBA00022692"/>
    </source>
</evidence>
<keyword evidence="3 6" id="KW-0812">Transmembrane</keyword>
<dbReference type="PRINTS" id="PR01988">
    <property type="entry name" value="EXPORTERBACE"/>
</dbReference>
<evidence type="ECO:0000256" key="5">
    <source>
        <dbReference type="ARBA" id="ARBA00023136"/>
    </source>
</evidence>
<comment type="subcellular location">
    <subcellularLocation>
        <location evidence="1">Cell membrane</location>
        <topology evidence="1">Multi-pass membrane protein</topology>
    </subcellularLocation>
</comment>
<feature type="transmembrane region" description="Helical" evidence="6">
    <location>
        <begin position="23"/>
        <end position="49"/>
    </location>
</feature>
<feature type="transmembrane region" description="Helical" evidence="6">
    <location>
        <begin position="114"/>
        <end position="139"/>
    </location>
</feature>
<keyword evidence="4 6" id="KW-1133">Transmembrane helix</keyword>
<evidence type="ECO:0000256" key="4">
    <source>
        <dbReference type="ARBA" id="ARBA00022989"/>
    </source>
</evidence>
<feature type="transmembrane region" description="Helical" evidence="6">
    <location>
        <begin position="371"/>
        <end position="392"/>
    </location>
</feature>
<evidence type="ECO:0000313" key="8">
    <source>
        <dbReference type="EMBL" id="NER31348.1"/>
    </source>
</evidence>
<feature type="transmembrane region" description="Helical" evidence="6">
    <location>
        <begin position="185"/>
        <end position="204"/>
    </location>
</feature>
<dbReference type="SUPFAM" id="SSF103473">
    <property type="entry name" value="MFS general substrate transporter"/>
    <property type="match status" value="1"/>
</dbReference>
<dbReference type="InterPro" id="IPR011701">
    <property type="entry name" value="MFS"/>
</dbReference>
<feature type="transmembrane region" description="Helical" evidence="6">
    <location>
        <begin position="160"/>
        <end position="179"/>
    </location>
</feature>
<dbReference type="InterPro" id="IPR022324">
    <property type="entry name" value="Bacilysin_exporter_BacE_put"/>
</dbReference>
<comment type="caution">
    <text evidence="8">The sequence shown here is derived from an EMBL/GenBank/DDBJ whole genome shotgun (WGS) entry which is preliminary data.</text>
</comment>
<dbReference type="PROSITE" id="PS50850">
    <property type="entry name" value="MFS"/>
    <property type="match status" value="1"/>
</dbReference>
<evidence type="ECO:0000256" key="6">
    <source>
        <dbReference type="SAM" id="Phobius"/>
    </source>
</evidence>
<evidence type="ECO:0000259" key="7">
    <source>
        <dbReference type="PROSITE" id="PS50850"/>
    </source>
</evidence>
<feature type="transmembrane region" description="Helical" evidence="6">
    <location>
        <begin position="312"/>
        <end position="331"/>
    </location>
</feature>
<dbReference type="EMBL" id="JAAHFQ010000790">
    <property type="protein sequence ID" value="NER31348.1"/>
    <property type="molecule type" value="Genomic_DNA"/>
</dbReference>
<dbReference type="AlphaFoldDB" id="A0A6B3NQ35"/>
<dbReference type="Pfam" id="PF07690">
    <property type="entry name" value="MFS_1"/>
    <property type="match status" value="1"/>
</dbReference>
<feature type="transmembrane region" description="Helical" evidence="6">
    <location>
        <begin position="248"/>
        <end position="268"/>
    </location>
</feature>